<reference evidence="5" key="1">
    <citation type="submission" date="2017-02" db="EMBL/GenBank/DDBJ databases">
        <authorList>
            <person name="Varghese N."/>
            <person name="Submissions S."/>
        </authorList>
    </citation>
    <scope>NUCLEOTIDE SEQUENCE [LARGE SCALE GENOMIC DNA]</scope>
    <source>
        <strain evidence="5">ATCC 27862</strain>
    </source>
</reference>
<proteinExistence type="predicted"/>
<dbReference type="RefSeq" id="WP_078747138.1">
    <property type="nucleotide sequence ID" value="NZ_CP137850.1"/>
</dbReference>
<evidence type="ECO:0000313" key="5">
    <source>
        <dbReference type="Proteomes" id="UP000190389"/>
    </source>
</evidence>
<evidence type="ECO:0000259" key="3">
    <source>
        <dbReference type="SMART" id="SM00844"/>
    </source>
</evidence>
<feature type="coiled-coil region" evidence="1">
    <location>
        <begin position="313"/>
        <end position="340"/>
    </location>
</feature>
<feature type="domain" description="Extracellular matrix-binding protein ebh GA module" evidence="3">
    <location>
        <begin position="1329"/>
        <end position="1382"/>
    </location>
</feature>
<dbReference type="InterPro" id="IPR002988">
    <property type="entry name" value="GA_module"/>
</dbReference>
<dbReference type="Pfam" id="PF01468">
    <property type="entry name" value="GA"/>
    <property type="match status" value="4"/>
</dbReference>
<dbReference type="InterPro" id="IPR009063">
    <property type="entry name" value="Ig/albumin-bd_sf"/>
</dbReference>
<dbReference type="SMART" id="SM00844">
    <property type="entry name" value="GA"/>
    <property type="match status" value="4"/>
</dbReference>
<dbReference type="Gene3D" id="1.20.120.1850">
    <property type="entry name" value="Ebh helix bundles repeating unit (S and A modules)"/>
    <property type="match status" value="5"/>
</dbReference>
<dbReference type="SUPFAM" id="SSF46997">
    <property type="entry name" value="Bacterial immunoglobulin/albumin-binding domains"/>
    <property type="match status" value="5"/>
</dbReference>
<keyword evidence="2" id="KW-0812">Transmembrane</keyword>
<feature type="transmembrane region" description="Helical" evidence="2">
    <location>
        <begin position="1601"/>
        <end position="1624"/>
    </location>
</feature>
<dbReference type="InterPro" id="IPR020840">
    <property type="entry name" value="Extracell_matrix-bd_GA"/>
</dbReference>
<accession>A0A1T4LDR8</accession>
<feature type="domain" description="Extracellular matrix-binding protein ebh GA module" evidence="3">
    <location>
        <begin position="1274"/>
        <end position="1327"/>
    </location>
</feature>
<evidence type="ECO:0000256" key="1">
    <source>
        <dbReference type="SAM" id="Coils"/>
    </source>
</evidence>
<keyword evidence="2" id="KW-0472">Membrane</keyword>
<feature type="domain" description="Extracellular matrix-binding protein ebh GA module" evidence="3">
    <location>
        <begin position="1429"/>
        <end position="1514"/>
    </location>
</feature>
<organism evidence="4 5">
    <name type="scientific">Mycoplasmopsis verecunda</name>
    <dbReference type="NCBI Taxonomy" id="171291"/>
    <lineage>
        <taxon>Bacteria</taxon>
        <taxon>Bacillati</taxon>
        <taxon>Mycoplasmatota</taxon>
        <taxon>Mycoplasmoidales</taxon>
        <taxon>Metamycoplasmataceae</taxon>
        <taxon>Mycoplasmopsis</taxon>
    </lineage>
</organism>
<feature type="coiled-coil region" evidence="1">
    <location>
        <begin position="1319"/>
        <end position="1401"/>
    </location>
</feature>
<dbReference type="OrthoDB" id="393128at2"/>
<dbReference type="EMBL" id="FUXF01000012">
    <property type="protein sequence ID" value="SJZ52766.1"/>
    <property type="molecule type" value="Genomic_DNA"/>
</dbReference>
<keyword evidence="5" id="KW-1185">Reference proteome</keyword>
<keyword evidence="1" id="KW-0175">Coiled coil</keyword>
<feature type="domain" description="Extracellular matrix-binding protein ebh GA module" evidence="3">
    <location>
        <begin position="1219"/>
        <end position="1272"/>
    </location>
</feature>
<keyword evidence="2" id="KW-1133">Transmembrane helix</keyword>
<gene>
    <name evidence="4" type="ORF">SAMN02745154_00415</name>
</gene>
<protein>
    <submittedName>
        <fullName evidence="4">GA module</fullName>
    </submittedName>
</protein>
<name>A0A1T4LDR8_9BACT</name>
<dbReference type="Proteomes" id="UP000190389">
    <property type="component" value="Unassembled WGS sequence"/>
</dbReference>
<evidence type="ECO:0000313" key="4">
    <source>
        <dbReference type="EMBL" id="SJZ52766.1"/>
    </source>
</evidence>
<evidence type="ECO:0000256" key="2">
    <source>
        <dbReference type="SAM" id="Phobius"/>
    </source>
</evidence>
<sequence length="1633" mass="181026">MWSFNSDFTNGNTEVDDELHSTSGNAIGYLLMFLGLQGNIGGAYVEGITSSNITTAIKASAEQWKEIYNSYVFNTDVLKSSNPVDYKTTDYYINYVYNTENNQDIDNLITQFTDFGNKFNTIKGLDTGEWRLSRTSGKSKNYFIYNFGKAGTENGGINNSQISAMLNSFKNIQKIGNEKLASLKRSTINNDQNFVNLPQTDIDAIKKLIKAKTNTAQITNLMNNVTPVLNAYKSIIDKYQTIAQLKATELYTLASQDKQENYDAVVTEIEKYFIVSNQEGETVYTDAGISFSTEREQFIPTSSELPVLTTENSKLLLERLQTAEDELNGLRNKAINELKTVISPNKELTAEQLETFTNQINALTGNSSKKASAIKAILEEAKLQALINKAELDKPKFANTEANENNKALNDAIANAQTLITNGMQADQAEPGSFETSYNNFLEGYNSLSEALTNAENANKAYREEKLTEIKKQLTNLPESILNQITYDATKDMSASDFETYLSNLTNLNNNAAFAKELSTIDININPSQKDELTALKNGTYTPNFADANVTTNSGLTDLINKLKKSNTDSLNKLKELAVNSNNTYNNEQLLSSSNQEEQNNIINALTEANTDSLTKITDSLKKTNDFITNQQNINKYNDYVTQLETYLSSNLLTDEVKNSNSEFITSLQEAIKQAKENSLNQNQESTEISNALNTLKTNFYDKAFELAKNTLTTEINKLTAPFLAQTKANLETNLNADSLGKLITDNTTTLQNVSQLLDYQQKITVNLPTYNLDDKKNLSTKVIFNVSSPESKKAYNDAYNALTKFEKEAGSQVVTPEQMKLLLDNMNNAKNNLSGKEPFLGLKEKLSDSLVSDALSDSLIATIQKQMMQLDSPQALIDLNNKVDTLVDARNNIVSIISSDTYAKFISKLNDYNYQNDWNQQNPSIAIESEKDLRKYQQDLETSAFYDAIEDINNKFNQQMFPELSAENKSNAPLVTKTINSEDEGQKEITVINLDNAKLYNDAYNEYNKNLGYLNQGIRTAWNKETTKVNDLIAYIKANNNEDVANKLVSDLNNQLNNFADLKTPNESNIESLPKLIVAKNLIQNNLTNTIVNTLATKYPYVGKDFIQVIANRTDTVDYDFDTILNNISSTLPTLNKDAKDLSDVMTNAALLQSDDSLFSLASEEDKKVFEKAFTDAKEIMNVNENSSHLIAPQSNSDDLTSSEYINTVAKALQSAIETIEKNTLGTKKQQAIETINKLSSLKQAEKTNFINSINSAKTIEEINNIVTEATKLNEINKALNIAKGKALDALEKLTNLSPAQVKQVDDSINSASTPEAVQQALDDAKALNAKIGELKTAQANATNAINALANLTQEQKDAYVTQINQATTPEAISQIQTQASELNNAIESLNSAIKNAEAKMNSTDYTNATPDSKASFDSALQVAKDAVKNAYQNLNASQIEQLATSLSNSEKVLDGNDAEAQKAYALKLAKEKAIKDLSNLTNLTEQQIEALTNQINSATTSEQVVTDSQNATAINTSMMNLINAMKQAKDVQDTDNFKYATLNNQTELVKDLVEYKALLTNGLANASSETIEAMTNKLLNDVKALNGDVNKANGKNNTLWYWLSFLILSIVVLFSGMFAYFYTNKKRNKNN</sequence>
<dbReference type="Gene3D" id="1.20.5.420">
    <property type="entry name" value="Immunoglobulin FC, subunit C"/>
    <property type="match status" value="2"/>
</dbReference>